<protein>
    <submittedName>
        <fullName evidence="3">Uncharacterized protein</fullName>
    </submittedName>
</protein>
<sequence>MQMKDNKNKHLQAPDDVVTLFFAFGYGFYIPTSVYVLPCYYCDVLRSTSTIRKAPSVVDNTRNVLGFLDIKSKQRDRAVWDFSTVFFQNRLVLKRLPLSELHSTACVGKLSLWMTLKEDQSGKRTPDQAAPTFSGEGPSRNSQEFTY</sequence>
<evidence type="ECO:0000313" key="4">
    <source>
        <dbReference type="Proteomes" id="UP000092460"/>
    </source>
</evidence>
<organism evidence="3 4">
    <name type="scientific">Glossina palpalis gambiensis</name>
    <dbReference type="NCBI Taxonomy" id="67801"/>
    <lineage>
        <taxon>Eukaryota</taxon>
        <taxon>Metazoa</taxon>
        <taxon>Ecdysozoa</taxon>
        <taxon>Arthropoda</taxon>
        <taxon>Hexapoda</taxon>
        <taxon>Insecta</taxon>
        <taxon>Pterygota</taxon>
        <taxon>Neoptera</taxon>
        <taxon>Endopterygota</taxon>
        <taxon>Diptera</taxon>
        <taxon>Brachycera</taxon>
        <taxon>Muscomorpha</taxon>
        <taxon>Hippoboscoidea</taxon>
        <taxon>Glossinidae</taxon>
        <taxon>Glossina</taxon>
    </lineage>
</organism>
<dbReference type="VEuPathDB" id="VectorBase:GPPI047919"/>
<feature type="transmembrane region" description="Helical" evidence="2">
    <location>
        <begin position="20"/>
        <end position="42"/>
    </location>
</feature>
<dbReference type="Proteomes" id="UP000092460">
    <property type="component" value="Unassembled WGS sequence"/>
</dbReference>
<keyword evidence="4" id="KW-1185">Reference proteome</keyword>
<evidence type="ECO:0000256" key="1">
    <source>
        <dbReference type="SAM" id="MobiDB-lite"/>
    </source>
</evidence>
<dbReference type="AlphaFoldDB" id="A0A1B0C399"/>
<dbReference type="EnsemblMetazoa" id="GPPI047919-RA">
    <property type="protein sequence ID" value="GPPI047919-PA"/>
    <property type="gene ID" value="GPPI047919"/>
</dbReference>
<proteinExistence type="predicted"/>
<keyword evidence="2" id="KW-0472">Membrane</keyword>
<reference evidence="4" key="1">
    <citation type="submission" date="2015-01" db="EMBL/GenBank/DDBJ databases">
        <authorList>
            <person name="Aksoy S."/>
            <person name="Warren W."/>
            <person name="Wilson R.K."/>
        </authorList>
    </citation>
    <scope>NUCLEOTIDE SEQUENCE [LARGE SCALE GENOMIC DNA]</scope>
    <source>
        <strain evidence="4">IAEA</strain>
    </source>
</reference>
<evidence type="ECO:0000256" key="2">
    <source>
        <dbReference type="SAM" id="Phobius"/>
    </source>
</evidence>
<evidence type="ECO:0000313" key="3">
    <source>
        <dbReference type="EnsemblMetazoa" id="GPPI047919-PA"/>
    </source>
</evidence>
<feature type="region of interest" description="Disordered" evidence="1">
    <location>
        <begin position="121"/>
        <end position="147"/>
    </location>
</feature>
<reference evidence="3" key="2">
    <citation type="submission" date="2020-05" db="UniProtKB">
        <authorList>
            <consortium name="EnsemblMetazoa"/>
        </authorList>
    </citation>
    <scope>IDENTIFICATION</scope>
    <source>
        <strain evidence="3">IAEA</strain>
    </source>
</reference>
<accession>A0A1B0C399</accession>
<name>A0A1B0C399_9MUSC</name>
<keyword evidence="2" id="KW-0812">Transmembrane</keyword>
<keyword evidence="2" id="KW-1133">Transmembrane helix</keyword>
<dbReference type="EMBL" id="JXJN01024880">
    <property type="status" value="NOT_ANNOTATED_CDS"/>
    <property type="molecule type" value="Genomic_DNA"/>
</dbReference>